<comment type="similarity">
    <text evidence="1">Belongs to the inositol monophosphatase superfamily. CysQ family.</text>
</comment>
<dbReference type="EMBL" id="UINC01043110">
    <property type="protein sequence ID" value="SVB46683.1"/>
    <property type="molecule type" value="Genomic_DNA"/>
</dbReference>
<dbReference type="InterPro" id="IPR020583">
    <property type="entry name" value="Inositol_monoP_metal-BS"/>
</dbReference>
<dbReference type="Gene3D" id="3.30.540.10">
    <property type="entry name" value="Fructose-1,6-Bisphosphatase, subunit A, domain 1"/>
    <property type="match status" value="1"/>
</dbReference>
<keyword evidence="2" id="KW-1003">Cell membrane</keyword>
<dbReference type="InterPro" id="IPR006240">
    <property type="entry name" value="CysQ"/>
</dbReference>
<dbReference type="SUPFAM" id="SSF56655">
    <property type="entry name" value="Carbohydrate phosphatase"/>
    <property type="match status" value="1"/>
</dbReference>
<dbReference type="GO" id="GO:0050427">
    <property type="term" value="P:3'-phosphoadenosine 5'-phosphosulfate metabolic process"/>
    <property type="evidence" value="ECO:0007669"/>
    <property type="project" value="TreeGrafter"/>
</dbReference>
<evidence type="ECO:0000256" key="1">
    <source>
        <dbReference type="ARBA" id="ARBA00005289"/>
    </source>
</evidence>
<keyword evidence="4" id="KW-0479">Metal-binding</keyword>
<proteinExistence type="inferred from homology"/>
<evidence type="ECO:0000256" key="7">
    <source>
        <dbReference type="ARBA" id="ARBA00023136"/>
    </source>
</evidence>
<dbReference type="PRINTS" id="PR00377">
    <property type="entry name" value="IMPHPHTASES"/>
</dbReference>
<protein>
    <recommendedName>
        <fullName evidence="8">3'-phosphoadenosine 5'-phosphate phosphatase</fullName>
    </recommendedName>
</protein>
<evidence type="ECO:0000256" key="4">
    <source>
        <dbReference type="ARBA" id="ARBA00022723"/>
    </source>
</evidence>
<evidence type="ECO:0000256" key="3">
    <source>
        <dbReference type="ARBA" id="ARBA00022519"/>
    </source>
</evidence>
<dbReference type="GO" id="GO:0008441">
    <property type="term" value="F:3'(2'),5'-bisphosphate nucleotidase activity"/>
    <property type="evidence" value="ECO:0007669"/>
    <property type="project" value="InterPro"/>
</dbReference>
<dbReference type="PANTHER" id="PTHR43028">
    <property type="entry name" value="3'(2'),5'-BISPHOSPHATE NUCLEOTIDASE 1"/>
    <property type="match status" value="1"/>
</dbReference>
<dbReference type="Pfam" id="PF00459">
    <property type="entry name" value="Inositol_P"/>
    <property type="match status" value="1"/>
</dbReference>
<dbReference type="PROSITE" id="PS00629">
    <property type="entry name" value="IMP_1"/>
    <property type="match status" value="1"/>
</dbReference>
<dbReference type="AlphaFoldDB" id="A0A382E9L7"/>
<name>A0A382E9L7_9ZZZZ</name>
<evidence type="ECO:0000256" key="6">
    <source>
        <dbReference type="ARBA" id="ARBA00022842"/>
    </source>
</evidence>
<dbReference type="Gene3D" id="3.40.190.80">
    <property type="match status" value="1"/>
</dbReference>
<dbReference type="InterPro" id="IPR020550">
    <property type="entry name" value="Inositol_monophosphatase_CS"/>
</dbReference>
<dbReference type="PANTHER" id="PTHR43028:SF5">
    <property type="entry name" value="3'(2'),5'-BISPHOSPHATE NUCLEOTIDASE 1"/>
    <property type="match status" value="1"/>
</dbReference>
<keyword evidence="5" id="KW-0378">Hydrolase</keyword>
<sequence length="272" mass="29969">MSQANVIFNNSTLIYKLKQLLMNASDCILDIYHLSNLDITIKSDNSPVTKADIAAHTLLFNGLSSLTPTIPVISEEDNESLSISRFHSTYWLIDPLDGTKEFISRNGEFTVNVALIENNKPSLGFVCVPTQKILYWGGANYGSFKSIENLNKSKVICASYPQNPVRVVASRNHLNQATIDFIKTLGRTKLIKAGSSLKFLTIAEGKADYYPRFAPTSEWDTAAAHAILEGAGGKVNKVDGSNLSYGKLNILNPSFIARGRELIDNQVKVRQI</sequence>
<evidence type="ECO:0000256" key="2">
    <source>
        <dbReference type="ARBA" id="ARBA00022475"/>
    </source>
</evidence>
<dbReference type="CDD" id="cd01638">
    <property type="entry name" value="CysQ"/>
    <property type="match status" value="1"/>
</dbReference>
<dbReference type="HAMAP" id="MF_02095">
    <property type="entry name" value="CysQ"/>
    <property type="match status" value="1"/>
</dbReference>
<gene>
    <name evidence="9" type="ORF">METZ01_LOCUS199537</name>
</gene>
<dbReference type="PROSITE" id="PS00630">
    <property type="entry name" value="IMP_2"/>
    <property type="match status" value="1"/>
</dbReference>
<dbReference type="GO" id="GO:0000103">
    <property type="term" value="P:sulfate assimilation"/>
    <property type="evidence" value="ECO:0007669"/>
    <property type="project" value="TreeGrafter"/>
</dbReference>
<dbReference type="GO" id="GO:0046854">
    <property type="term" value="P:phosphatidylinositol phosphate biosynthetic process"/>
    <property type="evidence" value="ECO:0007669"/>
    <property type="project" value="InterPro"/>
</dbReference>
<dbReference type="NCBIfam" id="TIGR01331">
    <property type="entry name" value="bisphos_cysQ"/>
    <property type="match status" value="1"/>
</dbReference>
<accession>A0A382E9L7</accession>
<keyword evidence="3" id="KW-0997">Cell inner membrane</keyword>
<evidence type="ECO:0000256" key="5">
    <source>
        <dbReference type="ARBA" id="ARBA00022801"/>
    </source>
</evidence>
<keyword evidence="7" id="KW-0472">Membrane</keyword>
<dbReference type="InterPro" id="IPR050725">
    <property type="entry name" value="CysQ/Inositol_MonoPase"/>
</dbReference>
<evidence type="ECO:0000313" key="9">
    <source>
        <dbReference type="EMBL" id="SVB46683.1"/>
    </source>
</evidence>
<dbReference type="GO" id="GO:0000287">
    <property type="term" value="F:magnesium ion binding"/>
    <property type="evidence" value="ECO:0007669"/>
    <property type="project" value="InterPro"/>
</dbReference>
<dbReference type="InterPro" id="IPR000760">
    <property type="entry name" value="Inositol_monophosphatase-like"/>
</dbReference>
<evidence type="ECO:0000256" key="8">
    <source>
        <dbReference type="ARBA" id="ARBA00044544"/>
    </source>
</evidence>
<organism evidence="9">
    <name type="scientific">marine metagenome</name>
    <dbReference type="NCBI Taxonomy" id="408172"/>
    <lineage>
        <taxon>unclassified sequences</taxon>
        <taxon>metagenomes</taxon>
        <taxon>ecological metagenomes</taxon>
    </lineage>
</organism>
<reference evidence="9" key="1">
    <citation type="submission" date="2018-05" db="EMBL/GenBank/DDBJ databases">
        <authorList>
            <person name="Lanie J.A."/>
            <person name="Ng W.-L."/>
            <person name="Kazmierczak K.M."/>
            <person name="Andrzejewski T.M."/>
            <person name="Davidsen T.M."/>
            <person name="Wayne K.J."/>
            <person name="Tettelin H."/>
            <person name="Glass J.I."/>
            <person name="Rusch D."/>
            <person name="Podicherti R."/>
            <person name="Tsui H.-C.T."/>
            <person name="Winkler M.E."/>
        </authorList>
    </citation>
    <scope>NUCLEOTIDE SEQUENCE</scope>
</reference>
<keyword evidence="6" id="KW-0460">Magnesium</keyword>